<dbReference type="GeneID" id="17298449"/>
<dbReference type="PANTHER" id="PTHR14614:SF164">
    <property type="entry name" value="HISTONE-ARGININE METHYLTRANSFERASE METTL23"/>
    <property type="match status" value="1"/>
</dbReference>
<dbReference type="GO" id="GO:0005737">
    <property type="term" value="C:cytoplasm"/>
    <property type="evidence" value="ECO:0007669"/>
    <property type="project" value="TreeGrafter"/>
</dbReference>
<protein>
    <submittedName>
        <fullName evidence="5 6">Uncharacterized protein</fullName>
    </submittedName>
</protein>
<dbReference type="Proteomes" id="UP000011087">
    <property type="component" value="Unassembled WGS sequence"/>
</dbReference>
<dbReference type="PaxDb" id="55529-EKX41731"/>
<evidence type="ECO:0000256" key="3">
    <source>
        <dbReference type="ARBA" id="ARBA00022691"/>
    </source>
</evidence>
<name>L1IZQ9_GUITC</name>
<dbReference type="EnsemblProtists" id="EKX41731">
    <property type="protein sequence ID" value="EKX41731"/>
    <property type="gene ID" value="GUITHDRAFT_141732"/>
</dbReference>
<keyword evidence="7" id="KW-1185">Reference proteome</keyword>
<evidence type="ECO:0000256" key="1">
    <source>
        <dbReference type="ARBA" id="ARBA00022603"/>
    </source>
</evidence>
<keyword evidence="3" id="KW-0949">S-adenosyl-L-methionine</keyword>
<dbReference type="SUPFAM" id="SSF53335">
    <property type="entry name" value="S-adenosyl-L-methionine-dependent methyltransferases"/>
    <property type="match status" value="1"/>
</dbReference>
<dbReference type="OMA" id="VIGITWG"/>
<dbReference type="EMBL" id="JH993021">
    <property type="protein sequence ID" value="EKX41731.1"/>
    <property type="molecule type" value="Genomic_DNA"/>
</dbReference>
<sequence>MSESAVFTTSLVELKGGGGAGAGGARGEAKVKIRQVASEEFGCFIWPSAVLLSQYLFEHSGVVRNSKVLELGAGVGLPGLLCRKLGASRVLLTDLSKPPIILSNLQHNCCANELEHCSAAPMDWGIVTEEMLLMRRTCYDVLLAADCLYSSSLYEDFLCTASFFLRPAPKGEAGASSVKAPARPRLFTVFQERGSGFSLARLMGRWGLRYAKIDFVPSCSALVGSCREEAGEEVTIC</sequence>
<keyword evidence="1" id="KW-0489">Methyltransferase</keyword>
<dbReference type="PANTHER" id="PTHR14614">
    <property type="entry name" value="HEPATOCELLULAR CARCINOMA-ASSOCIATED ANTIGEN"/>
    <property type="match status" value="1"/>
</dbReference>
<dbReference type="GO" id="GO:0032259">
    <property type="term" value="P:methylation"/>
    <property type="evidence" value="ECO:0007669"/>
    <property type="project" value="UniProtKB-KW"/>
</dbReference>
<reference evidence="7" key="2">
    <citation type="submission" date="2012-11" db="EMBL/GenBank/DDBJ databases">
        <authorList>
            <person name="Kuo A."/>
            <person name="Curtis B.A."/>
            <person name="Tanifuji G."/>
            <person name="Burki F."/>
            <person name="Gruber A."/>
            <person name="Irimia M."/>
            <person name="Maruyama S."/>
            <person name="Arias M.C."/>
            <person name="Ball S.G."/>
            <person name="Gile G.H."/>
            <person name="Hirakawa Y."/>
            <person name="Hopkins J.F."/>
            <person name="Rensing S.A."/>
            <person name="Schmutz J."/>
            <person name="Symeonidi A."/>
            <person name="Elias M."/>
            <person name="Eveleigh R.J."/>
            <person name="Herman E.K."/>
            <person name="Klute M.J."/>
            <person name="Nakayama T."/>
            <person name="Obornik M."/>
            <person name="Reyes-Prieto A."/>
            <person name="Armbrust E.V."/>
            <person name="Aves S.J."/>
            <person name="Beiko R.G."/>
            <person name="Coutinho P."/>
            <person name="Dacks J.B."/>
            <person name="Durnford D.G."/>
            <person name="Fast N.M."/>
            <person name="Green B.R."/>
            <person name="Grisdale C."/>
            <person name="Hempe F."/>
            <person name="Henrissat B."/>
            <person name="Hoppner M.P."/>
            <person name="Ishida K.-I."/>
            <person name="Kim E."/>
            <person name="Koreny L."/>
            <person name="Kroth P.G."/>
            <person name="Liu Y."/>
            <person name="Malik S.-B."/>
            <person name="Maier U.G."/>
            <person name="McRose D."/>
            <person name="Mock T."/>
            <person name="Neilson J.A."/>
            <person name="Onodera N.T."/>
            <person name="Poole A.M."/>
            <person name="Pritham E.J."/>
            <person name="Richards T.A."/>
            <person name="Rocap G."/>
            <person name="Roy S.W."/>
            <person name="Sarai C."/>
            <person name="Schaack S."/>
            <person name="Shirato S."/>
            <person name="Slamovits C.H."/>
            <person name="Spencer D.F."/>
            <person name="Suzuki S."/>
            <person name="Worden A.Z."/>
            <person name="Zauner S."/>
            <person name="Barry K."/>
            <person name="Bell C."/>
            <person name="Bharti A.K."/>
            <person name="Crow J.A."/>
            <person name="Grimwood J."/>
            <person name="Kramer R."/>
            <person name="Lindquist E."/>
            <person name="Lucas S."/>
            <person name="Salamov A."/>
            <person name="McFadden G.I."/>
            <person name="Lane C.E."/>
            <person name="Keeling P.J."/>
            <person name="Gray M.W."/>
            <person name="Grigoriev I.V."/>
            <person name="Archibald J.M."/>
        </authorList>
    </citation>
    <scope>NUCLEOTIDE SEQUENCE</scope>
    <source>
        <strain evidence="7">CCMP2712</strain>
    </source>
</reference>
<dbReference type="GO" id="GO:0005634">
    <property type="term" value="C:nucleus"/>
    <property type="evidence" value="ECO:0007669"/>
    <property type="project" value="TreeGrafter"/>
</dbReference>
<gene>
    <name evidence="5" type="ORF">GUITHDRAFT_141732</name>
</gene>
<dbReference type="Pfam" id="PF10294">
    <property type="entry name" value="Methyltransf_16"/>
    <property type="match status" value="1"/>
</dbReference>
<evidence type="ECO:0000256" key="4">
    <source>
        <dbReference type="ARBA" id="ARBA00043988"/>
    </source>
</evidence>
<reference evidence="5 7" key="1">
    <citation type="journal article" date="2012" name="Nature">
        <title>Algal genomes reveal evolutionary mosaicism and the fate of nucleomorphs.</title>
        <authorList>
            <consortium name="DOE Joint Genome Institute"/>
            <person name="Curtis B.A."/>
            <person name="Tanifuji G."/>
            <person name="Burki F."/>
            <person name="Gruber A."/>
            <person name="Irimia M."/>
            <person name="Maruyama S."/>
            <person name="Arias M.C."/>
            <person name="Ball S.G."/>
            <person name="Gile G.H."/>
            <person name="Hirakawa Y."/>
            <person name="Hopkins J.F."/>
            <person name="Kuo A."/>
            <person name="Rensing S.A."/>
            <person name="Schmutz J."/>
            <person name="Symeonidi A."/>
            <person name="Elias M."/>
            <person name="Eveleigh R.J."/>
            <person name="Herman E.K."/>
            <person name="Klute M.J."/>
            <person name="Nakayama T."/>
            <person name="Obornik M."/>
            <person name="Reyes-Prieto A."/>
            <person name="Armbrust E.V."/>
            <person name="Aves S.J."/>
            <person name="Beiko R.G."/>
            <person name="Coutinho P."/>
            <person name="Dacks J.B."/>
            <person name="Durnford D.G."/>
            <person name="Fast N.M."/>
            <person name="Green B.R."/>
            <person name="Grisdale C.J."/>
            <person name="Hempel F."/>
            <person name="Henrissat B."/>
            <person name="Hoppner M.P."/>
            <person name="Ishida K."/>
            <person name="Kim E."/>
            <person name="Koreny L."/>
            <person name="Kroth P.G."/>
            <person name="Liu Y."/>
            <person name="Malik S.B."/>
            <person name="Maier U.G."/>
            <person name="McRose D."/>
            <person name="Mock T."/>
            <person name="Neilson J.A."/>
            <person name="Onodera N.T."/>
            <person name="Poole A.M."/>
            <person name="Pritham E.J."/>
            <person name="Richards T.A."/>
            <person name="Rocap G."/>
            <person name="Roy S.W."/>
            <person name="Sarai C."/>
            <person name="Schaack S."/>
            <person name="Shirato S."/>
            <person name="Slamovits C.H."/>
            <person name="Spencer D.F."/>
            <person name="Suzuki S."/>
            <person name="Worden A.Z."/>
            <person name="Zauner S."/>
            <person name="Barry K."/>
            <person name="Bell C."/>
            <person name="Bharti A.K."/>
            <person name="Crow J.A."/>
            <person name="Grimwood J."/>
            <person name="Kramer R."/>
            <person name="Lindquist E."/>
            <person name="Lucas S."/>
            <person name="Salamov A."/>
            <person name="McFadden G.I."/>
            <person name="Lane C.E."/>
            <person name="Keeling P.J."/>
            <person name="Gray M.W."/>
            <person name="Grigoriev I.V."/>
            <person name="Archibald J.M."/>
        </authorList>
    </citation>
    <scope>NUCLEOTIDE SEQUENCE</scope>
    <source>
        <strain evidence="5 7">CCMP2712</strain>
    </source>
</reference>
<dbReference type="RefSeq" id="XP_005828711.1">
    <property type="nucleotide sequence ID" value="XM_005828654.1"/>
</dbReference>
<dbReference type="AlphaFoldDB" id="L1IZQ9"/>
<organism evidence="5">
    <name type="scientific">Guillardia theta (strain CCMP2712)</name>
    <name type="common">Cryptophyte</name>
    <dbReference type="NCBI Taxonomy" id="905079"/>
    <lineage>
        <taxon>Eukaryota</taxon>
        <taxon>Cryptophyceae</taxon>
        <taxon>Pyrenomonadales</taxon>
        <taxon>Geminigeraceae</taxon>
        <taxon>Guillardia</taxon>
    </lineage>
</organism>
<dbReference type="eggNOG" id="KOG2793">
    <property type="taxonomic scope" value="Eukaryota"/>
</dbReference>
<dbReference type="GO" id="GO:0008168">
    <property type="term" value="F:methyltransferase activity"/>
    <property type="evidence" value="ECO:0007669"/>
    <property type="project" value="UniProtKB-KW"/>
</dbReference>
<dbReference type="OrthoDB" id="407325at2759"/>
<dbReference type="Gene3D" id="3.40.50.150">
    <property type="entry name" value="Vaccinia Virus protein VP39"/>
    <property type="match status" value="1"/>
</dbReference>
<dbReference type="InterPro" id="IPR019410">
    <property type="entry name" value="Methyltransf_16"/>
</dbReference>
<dbReference type="InterPro" id="IPR029063">
    <property type="entry name" value="SAM-dependent_MTases_sf"/>
</dbReference>
<dbReference type="HOGENOM" id="CLU_1172592_0_0_1"/>
<evidence type="ECO:0000313" key="5">
    <source>
        <dbReference type="EMBL" id="EKX41731.1"/>
    </source>
</evidence>
<evidence type="ECO:0000313" key="7">
    <source>
        <dbReference type="Proteomes" id="UP000011087"/>
    </source>
</evidence>
<evidence type="ECO:0000313" key="6">
    <source>
        <dbReference type="EnsemblProtists" id="EKX41731"/>
    </source>
</evidence>
<reference evidence="6" key="3">
    <citation type="submission" date="2016-03" db="UniProtKB">
        <authorList>
            <consortium name="EnsemblProtists"/>
        </authorList>
    </citation>
    <scope>IDENTIFICATION</scope>
</reference>
<proteinExistence type="inferred from homology"/>
<dbReference type="KEGG" id="gtt:GUITHDRAFT_141732"/>
<comment type="similarity">
    <text evidence="4">Belongs to the methyltransferase superfamily. METTL23 family.</text>
</comment>
<accession>L1IZQ9</accession>
<keyword evidence="2" id="KW-0808">Transferase</keyword>
<evidence type="ECO:0000256" key="2">
    <source>
        <dbReference type="ARBA" id="ARBA00022679"/>
    </source>
</evidence>